<evidence type="ECO:0000259" key="4">
    <source>
        <dbReference type="PROSITE" id="PS51677"/>
    </source>
</evidence>
<evidence type="ECO:0000256" key="1">
    <source>
        <dbReference type="ARBA" id="ARBA00022723"/>
    </source>
</evidence>
<protein>
    <submittedName>
        <fullName evidence="5">Polysaccharide deacetylase family protein</fullName>
        <ecNumber evidence="5">3.-.-.-</ecNumber>
    </submittedName>
</protein>
<sequence>MTSSRSTRTLLPLLLVAALGGTAFTTPEATPEIIDSTGVPGRTVALTFDDGPDATDTPALLRVLGEHDVRAVFCLWGDHVRQNPDLVRRIVAEGHVLCNHTTHHDDLAAWTPEAVRADLVETNDLVRAAAPHAEVAYFRAPYGSWGESPEVAADLGMQPLGWRFDVEDWNPPGTEVLVQRFADRVSPQAVALLHDGGGDRSQTAAAVDEIIPRLRAEGWRFVLPAGPRG</sequence>
<dbReference type="PROSITE" id="PS51677">
    <property type="entry name" value="NODB"/>
    <property type="match status" value="1"/>
</dbReference>
<evidence type="ECO:0000313" key="5">
    <source>
        <dbReference type="EMBL" id="MFC7340165.1"/>
    </source>
</evidence>
<reference evidence="6" key="1">
    <citation type="journal article" date="2019" name="Int. J. Syst. Evol. Microbiol.">
        <title>The Global Catalogue of Microorganisms (GCM) 10K type strain sequencing project: providing services to taxonomists for standard genome sequencing and annotation.</title>
        <authorList>
            <consortium name="The Broad Institute Genomics Platform"/>
            <consortium name="The Broad Institute Genome Sequencing Center for Infectious Disease"/>
            <person name="Wu L."/>
            <person name="Ma J."/>
        </authorList>
    </citation>
    <scope>NUCLEOTIDE SEQUENCE [LARGE SCALE GENOMIC DNA]</scope>
    <source>
        <strain evidence="6">WLHS5</strain>
    </source>
</reference>
<dbReference type="Gene3D" id="3.20.20.370">
    <property type="entry name" value="Glycoside hydrolase/deacetylase"/>
    <property type="match status" value="1"/>
</dbReference>
<feature type="signal peptide" evidence="3">
    <location>
        <begin position="1"/>
        <end position="25"/>
    </location>
</feature>
<gene>
    <name evidence="5" type="ORF">ACFQRI_01985</name>
</gene>
<dbReference type="RefSeq" id="WP_380663590.1">
    <property type="nucleotide sequence ID" value="NZ_JBHTCJ010000001.1"/>
</dbReference>
<feature type="chain" id="PRO_5047343801" evidence="3">
    <location>
        <begin position="26"/>
        <end position="229"/>
    </location>
</feature>
<dbReference type="PANTHER" id="PTHR10587">
    <property type="entry name" value="GLYCOSYL TRANSFERASE-RELATED"/>
    <property type="match status" value="1"/>
</dbReference>
<dbReference type="SUPFAM" id="SSF88713">
    <property type="entry name" value="Glycoside hydrolase/deacetylase"/>
    <property type="match status" value="1"/>
</dbReference>
<dbReference type="PANTHER" id="PTHR10587:SF133">
    <property type="entry name" value="CHITIN DEACETYLASE 1-RELATED"/>
    <property type="match status" value="1"/>
</dbReference>
<dbReference type="GO" id="GO:0016787">
    <property type="term" value="F:hydrolase activity"/>
    <property type="evidence" value="ECO:0007669"/>
    <property type="project" value="UniProtKB-KW"/>
</dbReference>
<evidence type="ECO:0000313" key="6">
    <source>
        <dbReference type="Proteomes" id="UP001596504"/>
    </source>
</evidence>
<name>A0ABW2LEV0_9PSEU</name>
<keyword evidence="3" id="KW-0732">Signal</keyword>
<feature type="domain" description="NodB homology" evidence="4">
    <location>
        <begin position="42"/>
        <end position="222"/>
    </location>
</feature>
<comment type="caution">
    <text evidence="5">The sequence shown here is derived from an EMBL/GenBank/DDBJ whole genome shotgun (WGS) entry which is preliminary data.</text>
</comment>
<dbReference type="InterPro" id="IPR050248">
    <property type="entry name" value="Polysacc_deacetylase_ArnD"/>
</dbReference>
<dbReference type="InterPro" id="IPR002509">
    <property type="entry name" value="NODB_dom"/>
</dbReference>
<dbReference type="EMBL" id="JBHTCJ010000001">
    <property type="protein sequence ID" value="MFC7340165.1"/>
    <property type="molecule type" value="Genomic_DNA"/>
</dbReference>
<accession>A0ABW2LEV0</accession>
<dbReference type="CDD" id="cd10917">
    <property type="entry name" value="CE4_NodB_like_6s_7s"/>
    <property type="match status" value="1"/>
</dbReference>
<proteinExistence type="predicted"/>
<dbReference type="Proteomes" id="UP001596504">
    <property type="component" value="Unassembled WGS sequence"/>
</dbReference>
<dbReference type="InterPro" id="IPR011330">
    <property type="entry name" value="Glyco_hydro/deAcase_b/a-brl"/>
</dbReference>
<organism evidence="5 6">
    <name type="scientific">Saccharopolyspora griseoalba</name>
    <dbReference type="NCBI Taxonomy" id="1431848"/>
    <lineage>
        <taxon>Bacteria</taxon>
        <taxon>Bacillati</taxon>
        <taxon>Actinomycetota</taxon>
        <taxon>Actinomycetes</taxon>
        <taxon>Pseudonocardiales</taxon>
        <taxon>Pseudonocardiaceae</taxon>
        <taxon>Saccharopolyspora</taxon>
    </lineage>
</organism>
<keyword evidence="6" id="KW-1185">Reference proteome</keyword>
<keyword evidence="1" id="KW-0479">Metal-binding</keyword>
<dbReference type="EC" id="3.-.-.-" evidence="5"/>
<evidence type="ECO:0000256" key="3">
    <source>
        <dbReference type="SAM" id="SignalP"/>
    </source>
</evidence>
<keyword evidence="2 5" id="KW-0378">Hydrolase</keyword>
<dbReference type="Pfam" id="PF01522">
    <property type="entry name" value="Polysacc_deac_1"/>
    <property type="match status" value="1"/>
</dbReference>
<evidence type="ECO:0000256" key="2">
    <source>
        <dbReference type="ARBA" id="ARBA00022801"/>
    </source>
</evidence>